<dbReference type="VEuPathDB" id="FungiDB:FUN_011147"/>
<feature type="domain" description="DUF7869" evidence="1">
    <location>
        <begin position="411"/>
        <end position="593"/>
    </location>
</feature>
<proteinExistence type="predicted"/>
<dbReference type="PANTHER" id="PTHR34415:SF1">
    <property type="entry name" value="INTEGRASE CATALYTIC DOMAIN-CONTAINING PROTEIN"/>
    <property type="match status" value="1"/>
</dbReference>
<dbReference type="Proteomes" id="UP000234323">
    <property type="component" value="Unassembled WGS sequence"/>
</dbReference>
<dbReference type="VEuPathDB" id="FungiDB:RhiirA1_524327"/>
<accession>A0A2I1HCL6</accession>
<organism evidence="2 3">
    <name type="scientific">Rhizophagus irregularis</name>
    <dbReference type="NCBI Taxonomy" id="588596"/>
    <lineage>
        <taxon>Eukaryota</taxon>
        <taxon>Fungi</taxon>
        <taxon>Fungi incertae sedis</taxon>
        <taxon>Mucoromycota</taxon>
        <taxon>Glomeromycotina</taxon>
        <taxon>Glomeromycetes</taxon>
        <taxon>Glomerales</taxon>
        <taxon>Glomeraceae</taxon>
        <taxon>Rhizophagus</taxon>
    </lineage>
</organism>
<dbReference type="PANTHER" id="PTHR34415">
    <property type="entry name" value="INTEGRASE CATALYTIC DOMAIN-CONTAINING PROTEIN"/>
    <property type="match status" value="1"/>
</dbReference>
<evidence type="ECO:0000313" key="2">
    <source>
        <dbReference type="EMBL" id="PKY56624.1"/>
    </source>
</evidence>
<dbReference type="Pfam" id="PF25273">
    <property type="entry name" value="DUF7869"/>
    <property type="match status" value="1"/>
</dbReference>
<dbReference type="EMBL" id="LLXI01002249">
    <property type="protein sequence ID" value="PKY56624.1"/>
    <property type="molecule type" value="Genomic_DNA"/>
</dbReference>
<evidence type="ECO:0000259" key="1">
    <source>
        <dbReference type="Pfam" id="PF25273"/>
    </source>
</evidence>
<evidence type="ECO:0000313" key="3">
    <source>
        <dbReference type="Proteomes" id="UP000234323"/>
    </source>
</evidence>
<protein>
    <recommendedName>
        <fullName evidence="1">DUF7869 domain-containing protein</fullName>
    </recommendedName>
</protein>
<gene>
    <name evidence="2" type="ORF">RhiirA4_477059</name>
</gene>
<dbReference type="OrthoDB" id="2418329at2759"/>
<dbReference type="InterPro" id="IPR057191">
    <property type="entry name" value="DUF7869"/>
</dbReference>
<sequence length="670" mass="77833">MAQNLFIDTHEELHELNTALEELQEEYKFNIDYGNTTDEGHEENLQPVNDETAQSIFTNTQIDEFYRIWSKDPLHYEEGEMPEDHEQFNEKLQKQDIEAFQKKLKTTPCCSKNCLVDIINHEIATKKFQLFQKLNKNQQNMLLLGMLNANVRPSTTEKKREKVCVTSDYYFEGIKICMGAFLTVYGIGKKKWEAIRKHFSVNDIAPIVHGLTGRKSNNAIPFETILQILTFVTNYANVHGLPSPGRHFREETTAVTYLPASESYASLWRLYTETIENIDNDNESLAVSIRTFCRVWQKYLPGIKFLSPRSDLCYKCKSMRFNSQMWPASELEQKIEEWNRHILWAQLERENFRSCVANSKLALQEFQNAPRPGIPNSLDFENHISWDFAEAVQIPYSSQQEGATYFKSLYKVQVFGVCEDGTPRQVNYLIPEDENVGKGADTTISLVHHYFEKHGLGEKRVIIHADNCTGQNKNNAMIMYLAWRIANNLHEKITYSFMVAGHTKFTPDGFFGLFKLKLRHSEVDDMWDLVNVVKESTPGGYNIAQTVLNGDGQREVFFYSWTEFLINYFNSVPQIKKQHHFILSRDKIGYVEIKTAVNEGTQLINLTKKGHGMSYPSFPKEIIPKRITPERQWYLYEEVRQHIQNPSKWDSYCPLPSVAKPKIQQKKKNL</sequence>
<comment type="caution">
    <text evidence="2">The sequence shown here is derived from an EMBL/GenBank/DDBJ whole genome shotgun (WGS) entry which is preliminary data.</text>
</comment>
<reference evidence="2 3" key="1">
    <citation type="submission" date="2015-10" db="EMBL/GenBank/DDBJ databases">
        <title>Genome analyses suggest a sexual origin of heterokaryosis in a supposedly ancient asexual fungus.</title>
        <authorList>
            <person name="Ropars J."/>
            <person name="Sedzielewska K."/>
            <person name="Noel J."/>
            <person name="Charron P."/>
            <person name="Farinelli L."/>
            <person name="Marton T."/>
            <person name="Kruger M."/>
            <person name="Pelin A."/>
            <person name="Brachmann A."/>
            <person name="Corradi N."/>
        </authorList>
    </citation>
    <scope>NUCLEOTIDE SEQUENCE [LARGE SCALE GENOMIC DNA]</scope>
    <source>
        <strain evidence="2 3">A4</strain>
    </source>
</reference>
<name>A0A2I1HCL6_9GLOM</name>
<keyword evidence="3" id="KW-1185">Reference proteome</keyword>
<dbReference type="AlphaFoldDB" id="A0A2I1HCL6"/>